<keyword evidence="1" id="KW-1133">Transmembrane helix</keyword>
<organism evidence="2 3">
    <name type="scientific">Candidatus Yonathbacteria bacterium RIFOXYD1_FULL_52_36</name>
    <dbReference type="NCBI Taxonomy" id="1802730"/>
    <lineage>
        <taxon>Bacteria</taxon>
        <taxon>Candidatus Yonathiibacteriota</taxon>
    </lineage>
</organism>
<accession>A0A1G2SJ20</accession>
<reference evidence="2 3" key="1">
    <citation type="journal article" date="2016" name="Nat. Commun.">
        <title>Thousands of microbial genomes shed light on interconnected biogeochemical processes in an aquifer system.</title>
        <authorList>
            <person name="Anantharaman K."/>
            <person name="Brown C.T."/>
            <person name="Hug L.A."/>
            <person name="Sharon I."/>
            <person name="Castelle C.J."/>
            <person name="Probst A.J."/>
            <person name="Thomas B.C."/>
            <person name="Singh A."/>
            <person name="Wilkins M.J."/>
            <person name="Karaoz U."/>
            <person name="Brodie E.L."/>
            <person name="Williams K.H."/>
            <person name="Hubbard S.S."/>
            <person name="Banfield J.F."/>
        </authorList>
    </citation>
    <scope>NUCLEOTIDE SEQUENCE [LARGE SCALE GENOMIC DNA]</scope>
</reference>
<dbReference type="Proteomes" id="UP000178168">
    <property type="component" value="Unassembled WGS sequence"/>
</dbReference>
<name>A0A1G2SJ20_9BACT</name>
<proteinExistence type="predicted"/>
<sequence>MNELALLALLVLNFGISCWNAYAAGSYFTESKIIGGMTRFMVWCGLTMAACGFTWVYVTLLAMIAVAGQWLTPEWAEVMFKLGYLIIILPVLGSGLGIWVNSLVAAYRQRTLGNIGIAAWNTYAQAHNTWEAARHAPNFLKDVLDAFSSKNRSSNGKDSAAGILVILLVILAVAGGAITTGLIARWADRRVALEVSPA</sequence>
<evidence type="ECO:0000256" key="1">
    <source>
        <dbReference type="SAM" id="Phobius"/>
    </source>
</evidence>
<comment type="caution">
    <text evidence="2">The sequence shown here is derived from an EMBL/GenBank/DDBJ whole genome shotgun (WGS) entry which is preliminary data.</text>
</comment>
<dbReference type="AlphaFoldDB" id="A0A1G2SJ20"/>
<keyword evidence="1" id="KW-0472">Membrane</keyword>
<dbReference type="EMBL" id="MHUZ01000033">
    <property type="protein sequence ID" value="OHA84964.1"/>
    <property type="molecule type" value="Genomic_DNA"/>
</dbReference>
<protein>
    <submittedName>
        <fullName evidence="2">Uncharacterized protein</fullName>
    </submittedName>
</protein>
<keyword evidence="1" id="KW-0812">Transmembrane</keyword>
<feature type="transmembrane region" description="Helical" evidence="1">
    <location>
        <begin position="40"/>
        <end position="70"/>
    </location>
</feature>
<feature type="transmembrane region" description="Helical" evidence="1">
    <location>
        <begin position="160"/>
        <end position="184"/>
    </location>
</feature>
<feature type="transmembrane region" description="Helical" evidence="1">
    <location>
        <begin position="82"/>
        <end position="107"/>
    </location>
</feature>
<evidence type="ECO:0000313" key="2">
    <source>
        <dbReference type="EMBL" id="OHA84964.1"/>
    </source>
</evidence>
<gene>
    <name evidence="2" type="ORF">A2591_03675</name>
</gene>
<evidence type="ECO:0000313" key="3">
    <source>
        <dbReference type="Proteomes" id="UP000178168"/>
    </source>
</evidence>
<feature type="transmembrane region" description="Helical" evidence="1">
    <location>
        <begin position="6"/>
        <end position="28"/>
    </location>
</feature>